<dbReference type="GO" id="GO:0016491">
    <property type="term" value="F:oxidoreductase activity"/>
    <property type="evidence" value="ECO:0007669"/>
    <property type="project" value="UniProtKB-KW"/>
</dbReference>
<protein>
    <submittedName>
        <fullName evidence="4">Short-chain dehydrogenase</fullName>
    </submittedName>
</protein>
<gene>
    <name evidence="4" type="ORF">EDB81DRAFT_666372</name>
</gene>
<dbReference type="CDD" id="cd05233">
    <property type="entry name" value="SDR_c"/>
    <property type="match status" value="1"/>
</dbReference>
<keyword evidence="3" id="KW-0560">Oxidoreductase</keyword>
<dbReference type="PRINTS" id="PR00081">
    <property type="entry name" value="GDHRDH"/>
</dbReference>
<dbReference type="InterPro" id="IPR002347">
    <property type="entry name" value="SDR_fam"/>
</dbReference>
<dbReference type="Proteomes" id="UP000738349">
    <property type="component" value="Unassembled WGS sequence"/>
</dbReference>
<comment type="caution">
    <text evidence="4">The sequence shown here is derived from an EMBL/GenBank/DDBJ whole genome shotgun (WGS) entry which is preliminary data.</text>
</comment>
<evidence type="ECO:0000256" key="3">
    <source>
        <dbReference type="ARBA" id="ARBA00023002"/>
    </source>
</evidence>
<sequence length="285" mass="30316">MSSPVEKLQVASLFAVNDIVAVVTGGIGRMMTEALAVNGARKVYILGRRLEVLMECASRFPEIIVPLECDVSSKESLQSCADVVAAEVGFVNLLVCNAGAGGPETTRLNASSTLDEFVESQWEHSVSSFTDTFKTNTVGYWYTTLAFLKLLDQGNQEGNVSQRSQVVATCSTLGFSRLAPTGRFAYGQSKAASTHLMRQLSTSLVPYGIRTNMIAPGLFPTDMTSVMMSSVGAYKAAQGIPEGRPGRKEDMAGVILFLASKAGAYLNGNILLCDGGRLAVVPGSY</sequence>
<dbReference type="InterPro" id="IPR036291">
    <property type="entry name" value="NAD(P)-bd_dom_sf"/>
</dbReference>
<dbReference type="PANTHER" id="PTHR43618:SF18">
    <property type="entry name" value="SHORT CHAIN DEHYDROGENASE_REDUCTASE FAMILY (AFU_ORTHOLOGUE AFUA_5G12480)"/>
    <property type="match status" value="1"/>
</dbReference>
<dbReference type="Pfam" id="PF13561">
    <property type="entry name" value="adh_short_C2"/>
    <property type="match status" value="1"/>
</dbReference>
<name>A0A9P9DM81_9HYPO</name>
<dbReference type="AlphaFoldDB" id="A0A9P9DM81"/>
<dbReference type="InterPro" id="IPR052178">
    <property type="entry name" value="Sec_Metab_Biosynth_SDR"/>
</dbReference>
<reference evidence="4" key="1">
    <citation type="journal article" date="2021" name="Nat. Commun.">
        <title>Genetic determinants of endophytism in the Arabidopsis root mycobiome.</title>
        <authorList>
            <person name="Mesny F."/>
            <person name="Miyauchi S."/>
            <person name="Thiergart T."/>
            <person name="Pickel B."/>
            <person name="Atanasova L."/>
            <person name="Karlsson M."/>
            <person name="Huettel B."/>
            <person name="Barry K.W."/>
            <person name="Haridas S."/>
            <person name="Chen C."/>
            <person name="Bauer D."/>
            <person name="Andreopoulos W."/>
            <person name="Pangilinan J."/>
            <person name="LaButti K."/>
            <person name="Riley R."/>
            <person name="Lipzen A."/>
            <person name="Clum A."/>
            <person name="Drula E."/>
            <person name="Henrissat B."/>
            <person name="Kohler A."/>
            <person name="Grigoriev I.V."/>
            <person name="Martin F.M."/>
            <person name="Hacquard S."/>
        </authorList>
    </citation>
    <scope>NUCLEOTIDE SEQUENCE</scope>
    <source>
        <strain evidence="4">MPI-CAGE-AT-0147</strain>
    </source>
</reference>
<dbReference type="Gene3D" id="3.40.50.720">
    <property type="entry name" value="NAD(P)-binding Rossmann-like Domain"/>
    <property type="match status" value="1"/>
</dbReference>
<dbReference type="SUPFAM" id="SSF51735">
    <property type="entry name" value="NAD(P)-binding Rossmann-fold domains"/>
    <property type="match status" value="1"/>
</dbReference>
<keyword evidence="2" id="KW-0521">NADP</keyword>
<dbReference type="PANTHER" id="PTHR43618">
    <property type="entry name" value="7-ALPHA-HYDROXYSTEROID DEHYDROGENASE"/>
    <property type="match status" value="1"/>
</dbReference>
<evidence type="ECO:0000256" key="1">
    <source>
        <dbReference type="ARBA" id="ARBA00006484"/>
    </source>
</evidence>
<dbReference type="OrthoDB" id="2962696at2759"/>
<dbReference type="InterPro" id="IPR020904">
    <property type="entry name" value="Sc_DH/Rdtase_CS"/>
</dbReference>
<evidence type="ECO:0000256" key="2">
    <source>
        <dbReference type="ARBA" id="ARBA00022857"/>
    </source>
</evidence>
<comment type="similarity">
    <text evidence="1">Belongs to the short-chain dehydrogenases/reductases (SDR) family.</text>
</comment>
<proteinExistence type="inferred from homology"/>
<accession>A0A9P9DM81</accession>
<evidence type="ECO:0000313" key="5">
    <source>
        <dbReference type="Proteomes" id="UP000738349"/>
    </source>
</evidence>
<dbReference type="PROSITE" id="PS00061">
    <property type="entry name" value="ADH_SHORT"/>
    <property type="match status" value="1"/>
</dbReference>
<dbReference type="EMBL" id="JAGMUV010000024">
    <property type="protein sequence ID" value="KAH7121507.1"/>
    <property type="molecule type" value="Genomic_DNA"/>
</dbReference>
<evidence type="ECO:0000313" key="4">
    <source>
        <dbReference type="EMBL" id="KAH7121507.1"/>
    </source>
</evidence>
<organism evidence="4 5">
    <name type="scientific">Dactylonectria macrodidyma</name>
    <dbReference type="NCBI Taxonomy" id="307937"/>
    <lineage>
        <taxon>Eukaryota</taxon>
        <taxon>Fungi</taxon>
        <taxon>Dikarya</taxon>
        <taxon>Ascomycota</taxon>
        <taxon>Pezizomycotina</taxon>
        <taxon>Sordariomycetes</taxon>
        <taxon>Hypocreomycetidae</taxon>
        <taxon>Hypocreales</taxon>
        <taxon>Nectriaceae</taxon>
        <taxon>Dactylonectria</taxon>
    </lineage>
</organism>
<keyword evidence="5" id="KW-1185">Reference proteome</keyword>